<dbReference type="KEGG" id="chiz:HQ393_01640"/>
<accession>A0A7H9BFS0</accession>
<evidence type="ECO:0000313" key="2">
    <source>
        <dbReference type="Proteomes" id="UP000509597"/>
    </source>
</evidence>
<reference evidence="1 2" key="1">
    <citation type="submission" date="2020-07" db="EMBL/GenBank/DDBJ databases">
        <title>Complete genome sequence of Chitinibacter sp. 2T18.</title>
        <authorList>
            <person name="Bae J.-W."/>
            <person name="Choi J.-W."/>
        </authorList>
    </citation>
    <scope>NUCLEOTIDE SEQUENCE [LARGE SCALE GENOMIC DNA]</scope>
    <source>
        <strain evidence="1 2">2T18</strain>
    </source>
</reference>
<dbReference type="EMBL" id="CP058627">
    <property type="protein sequence ID" value="QLG87048.1"/>
    <property type="molecule type" value="Genomic_DNA"/>
</dbReference>
<name>A0A7H9BFS0_9NEIS</name>
<sequence length="114" mass="12873">MRKFTNPILLDAAKKAEIENVMRQRDDVSLRVEMALMSGMARLLDVHLENSDGLPVFMRHLMRDLARLQQLVPREAATLRERLALGMQSLDQTGSFQRTLVASEPGQLSSLAVR</sequence>
<dbReference type="Proteomes" id="UP000509597">
    <property type="component" value="Chromosome"/>
</dbReference>
<protein>
    <submittedName>
        <fullName evidence="1">Uncharacterized protein</fullName>
    </submittedName>
</protein>
<evidence type="ECO:0000313" key="1">
    <source>
        <dbReference type="EMBL" id="QLG87048.1"/>
    </source>
</evidence>
<keyword evidence="2" id="KW-1185">Reference proteome</keyword>
<gene>
    <name evidence="1" type="ORF">HQ393_01640</name>
</gene>
<dbReference type="RefSeq" id="WP_179357134.1">
    <property type="nucleotide sequence ID" value="NZ_CP058627.1"/>
</dbReference>
<organism evidence="1 2">
    <name type="scientific">Chitinibacter bivalviorum</name>
    <dbReference type="NCBI Taxonomy" id="2739434"/>
    <lineage>
        <taxon>Bacteria</taxon>
        <taxon>Pseudomonadati</taxon>
        <taxon>Pseudomonadota</taxon>
        <taxon>Betaproteobacteria</taxon>
        <taxon>Neisseriales</taxon>
        <taxon>Chitinibacteraceae</taxon>
        <taxon>Chitinibacter</taxon>
    </lineage>
</organism>
<dbReference type="AlphaFoldDB" id="A0A7H9BFS0"/>
<proteinExistence type="predicted"/>